<evidence type="ECO:0000256" key="2">
    <source>
        <dbReference type="SAM" id="SignalP"/>
    </source>
</evidence>
<dbReference type="Proteomes" id="UP001215827">
    <property type="component" value="Chromosome"/>
</dbReference>
<accession>A0ABY8FP07</accession>
<reference evidence="3 4" key="1">
    <citation type="submission" date="2023-03" db="EMBL/GenBank/DDBJ databases">
        <title>Altererythrobacter sp. CAU 1644 isolated from sand.</title>
        <authorList>
            <person name="Kim W."/>
        </authorList>
    </citation>
    <scope>NUCLEOTIDE SEQUENCE [LARGE SCALE GENOMIC DNA]</scope>
    <source>
        <strain evidence="3 4">CAU 1644</strain>
    </source>
</reference>
<protein>
    <submittedName>
        <fullName evidence="3">Uncharacterized protein</fullName>
    </submittedName>
</protein>
<keyword evidence="4" id="KW-1185">Reference proteome</keyword>
<keyword evidence="2" id="KW-0732">Signal</keyword>
<feature type="chain" id="PRO_5046723001" evidence="2">
    <location>
        <begin position="23"/>
        <end position="100"/>
    </location>
</feature>
<dbReference type="RefSeq" id="WP_278015510.1">
    <property type="nucleotide sequence ID" value="NZ_CP121106.1"/>
</dbReference>
<evidence type="ECO:0000313" key="4">
    <source>
        <dbReference type="Proteomes" id="UP001215827"/>
    </source>
</evidence>
<feature type="signal peptide" evidence="2">
    <location>
        <begin position="1"/>
        <end position="22"/>
    </location>
</feature>
<name>A0ABY8FP07_9SPHN</name>
<sequence length="100" mass="10711">MKNLIAVGAVSVAFASASPALAEHHMTKEGFEVVETNAKGQATKVSKDGQTYAVCMGDNQDSCINPREAGLKWGNRPLSYWPGKPASQIDEPLPAEQPRN</sequence>
<evidence type="ECO:0000256" key="1">
    <source>
        <dbReference type="SAM" id="MobiDB-lite"/>
    </source>
</evidence>
<proteinExistence type="predicted"/>
<evidence type="ECO:0000313" key="3">
    <source>
        <dbReference type="EMBL" id="WFL76749.1"/>
    </source>
</evidence>
<gene>
    <name evidence="3" type="ORF">P7228_12180</name>
</gene>
<organism evidence="3 4">
    <name type="scientific">Altererythrobacter arenosus</name>
    <dbReference type="NCBI Taxonomy" id="3032592"/>
    <lineage>
        <taxon>Bacteria</taxon>
        <taxon>Pseudomonadati</taxon>
        <taxon>Pseudomonadota</taxon>
        <taxon>Alphaproteobacteria</taxon>
        <taxon>Sphingomonadales</taxon>
        <taxon>Erythrobacteraceae</taxon>
        <taxon>Altererythrobacter</taxon>
    </lineage>
</organism>
<feature type="region of interest" description="Disordered" evidence="1">
    <location>
        <begin position="81"/>
        <end position="100"/>
    </location>
</feature>
<dbReference type="EMBL" id="CP121106">
    <property type="protein sequence ID" value="WFL76749.1"/>
    <property type="molecule type" value="Genomic_DNA"/>
</dbReference>